<dbReference type="Proteomes" id="UP000224567">
    <property type="component" value="Unassembled WGS sequence"/>
</dbReference>
<proteinExistence type="inferred from homology"/>
<feature type="repeat" description="PPR" evidence="4">
    <location>
        <begin position="394"/>
        <end position="428"/>
    </location>
</feature>
<keyword evidence="7" id="KW-1185">Reference proteome</keyword>
<dbReference type="Pfam" id="PF00078">
    <property type="entry name" value="RVT_1"/>
    <property type="match status" value="1"/>
</dbReference>
<dbReference type="SUPFAM" id="SSF53474">
    <property type="entry name" value="alpha/beta-Hydrolases"/>
    <property type="match status" value="1"/>
</dbReference>
<dbReference type="InterPro" id="IPR029058">
    <property type="entry name" value="AB_hydrolase_fold"/>
</dbReference>
<dbReference type="EMBL" id="MLFT02000005">
    <property type="protein sequence ID" value="PHT47793.1"/>
    <property type="molecule type" value="Genomic_DNA"/>
</dbReference>
<reference evidence="7" key="2">
    <citation type="journal article" date="2017" name="J. Anim. Genet.">
        <title>Multiple reference genome sequences of hot pepper reveal the massive evolution of plant disease resistance genes by retroduplication.</title>
        <authorList>
            <person name="Kim S."/>
            <person name="Park J."/>
            <person name="Yeom S.-I."/>
            <person name="Kim Y.-M."/>
            <person name="Seo E."/>
            <person name="Kim K.-T."/>
            <person name="Kim M.-S."/>
            <person name="Lee J.M."/>
            <person name="Cheong K."/>
            <person name="Shin H.-S."/>
            <person name="Kim S.-B."/>
            <person name="Han K."/>
            <person name="Lee J."/>
            <person name="Park M."/>
            <person name="Lee H.-A."/>
            <person name="Lee H.-Y."/>
            <person name="Lee Y."/>
            <person name="Oh S."/>
            <person name="Lee J.H."/>
            <person name="Choi E."/>
            <person name="Choi E."/>
            <person name="Lee S.E."/>
            <person name="Jeon J."/>
            <person name="Kim H."/>
            <person name="Choi G."/>
            <person name="Song H."/>
            <person name="Lee J."/>
            <person name="Lee S.-C."/>
            <person name="Kwon J.-K."/>
            <person name="Lee H.-Y."/>
            <person name="Koo N."/>
            <person name="Hong Y."/>
            <person name="Kim R.W."/>
            <person name="Kang W.-H."/>
            <person name="Huh J.H."/>
            <person name="Kang B.-C."/>
            <person name="Yang T.-J."/>
            <person name="Lee Y.-H."/>
            <person name="Bennetzen J.L."/>
            <person name="Choi D."/>
        </authorList>
    </citation>
    <scope>NUCLEOTIDE SEQUENCE [LARGE SCALE GENOMIC DNA]</scope>
    <source>
        <strain evidence="7">cv. PBC81</strain>
    </source>
</reference>
<keyword evidence="3" id="KW-0677">Repeat</keyword>
<dbReference type="GO" id="GO:0004185">
    <property type="term" value="F:serine-type carboxypeptidase activity"/>
    <property type="evidence" value="ECO:0007669"/>
    <property type="project" value="InterPro"/>
</dbReference>
<dbReference type="Pfam" id="PF12854">
    <property type="entry name" value="PPR_1"/>
    <property type="match status" value="1"/>
</dbReference>
<comment type="similarity">
    <text evidence="1">Belongs to the PPR family. P subfamily.</text>
</comment>
<dbReference type="GO" id="GO:0006508">
    <property type="term" value="P:proteolysis"/>
    <property type="evidence" value="ECO:0007669"/>
    <property type="project" value="InterPro"/>
</dbReference>
<dbReference type="InterPro" id="IPR001563">
    <property type="entry name" value="Peptidase_S10"/>
</dbReference>
<dbReference type="PROSITE" id="PS51375">
    <property type="entry name" value="PPR"/>
    <property type="match status" value="5"/>
</dbReference>
<comment type="similarity">
    <text evidence="2">Belongs to the peptidase S10 family.</text>
</comment>
<dbReference type="OrthoDB" id="185373at2759"/>
<evidence type="ECO:0000313" key="6">
    <source>
        <dbReference type="EMBL" id="PHT47793.1"/>
    </source>
</evidence>
<dbReference type="Pfam" id="PF13041">
    <property type="entry name" value="PPR_2"/>
    <property type="match status" value="2"/>
</dbReference>
<feature type="repeat" description="PPR" evidence="4">
    <location>
        <begin position="359"/>
        <end position="393"/>
    </location>
</feature>
<dbReference type="PANTHER" id="PTHR47939">
    <property type="entry name" value="MEMBRANE-ASSOCIATED SALT-INDUCIBLE PROTEIN-LIKE"/>
    <property type="match status" value="1"/>
</dbReference>
<dbReference type="SUPFAM" id="SSF81901">
    <property type="entry name" value="HCP-like"/>
    <property type="match status" value="1"/>
</dbReference>
<organism evidence="6 7">
    <name type="scientific">Capsicum baccatum</name>
    <name type="common">Peruvian pepper</name>
    <dbReference type="NCBI Taxonomy" id="33114"/>
    <lineage>
        <taxon>Eukaryota</taxon>
        <taxon>Viridiplantae</taxon>
        <taxon>Streptophyta</taxon>
        <taxon>Embryophyta</taxon>
        <taxon>Tracheophyta</taxon>
        <taxon>Spermatophyta</taxon>
        <taxon>Magnoliopsida</taxon>
        <taxon>eudicotyledons</taxon>
        <taxon>Gunneridae</taxon>
        <taxon>Pentapetalae</taxon>
        <taxon>asterids</taxon>
        <taxon>lamiids</taxon>
        <taxon>Solanales</taxon>
        <taxon>Solanaceae</taxon>
        <taxon>Solanoideae</taxon>
        <taxon>Capsiceae</taxon>
        <taxon>Capsicum</taxon>
    </lineage>
</organism>
<protein>
    <recommendedName>
        <fullName evidence="5">Reverse transcriptase domain-containing protein</fullName>
    </recommendedName>
</protein>
<dbReference type="InterPro" id="IPR002885">
    <property type="entry name" value="PPR_rpt"/>
</dbReference>
<evidence type="ECO:0000313" key="7">
    <source>
        <dbReference type="Proteomes" id="UP000224567"/>
    </source>
</evidence>
<dbReference type="NCBIfam" id="TIGR00756">
    <property type="entry name" value="PPR"/>
    <property type="match status" value="5"/>
</dbReference>
<dbReference type="PANTHER" id="PTHR47939:SF13">
    <property type="entry name" value="OS03G0201400 PROTEIN"/>
    <property type="match status" value="1"/>
</dbReference>
<gene>
    <name evidence="6" type="ORF">CQW23_12001</name>
</gene>
<accession>A0A2G2WRC6</accession>
<reference evidence="6 7" key="1">
    <citation type="journal article" date="2017" name="Genome Biol.">
        <title>New reference genome sequences of hot pepper reveal the massive evolution of plant disease-resistance genes by retroduplication.</title>
        <authorList>
            <person name="Kim S."/>
            <person name="Park J."/>
            <person name="Yeom S.I."/>
            <person name="Kim Y.M."/>
            <person name="Seo E."/>
            <person name="Kim K.T."/>
            <person name="Kim M.S."/>
            <person name="Lee J.M."/>
            <person name="Cheong K."/>
            <person name="Shin H.S."/>
            <person name="Kim S.B."/>
            <person name="Han K."/>
            <person name="Lee J."/>
            <person name="Park M."/>
            <person name="Lee H.A."/>
            <person name="Lee H.Y."/>
            <person name="Lee Y."/>
            <person name="Oh S."/>
            <person name="Lee J.H."/>
            <person name="Choi E."/>
            <person name="Choi E."/>
            <person name="Lee S.E."/>
            <person name="Jeon J."/>
            <person name="Kim H."/>
            <person name="Choi G."/>
            <person name="Song H."/>
            <person name="Lee J."/>
            <person name="Lee S.C."/>
            <person name="Kwon J.K."/>
            <person name="Lee H.Y."/>
            <person name="Koo N."/>
            <person name="Hong Y."/>
            <person name="Kim R.W."/>
            <person name="Kang W.H."/>
            <person name="Huh J.H."/>
            <person name="Kang B.C."/>
            <person name="Yang T.J."/>
            <person name="Lee Y.H."/>
            <person name="Bennetzen J.L."/>
            <person name="Choi D."/>
        </authorList>
    </citation>
    <scope>NUCLEOTIDE SEQUENCE [LARGE SCALE GENOMIC DNA]</scope>
    <source>
        <strain evidence="7">cv. PBC81</strain>
    </source>
</reference>
<evidence type="ECO:0000256" key="3">
    <source>
        <dbReference type="ARBA" id="ARBA00022737"/>
    </source>
</evidence>
<dbReference type="AlphaFoldDB" id="A0A2G2WRC6"/>
<name>A0A2G2WRC6_CAPBA</name>
<sequence>MTMMCVTTSRFSVKVNCESWSYFEGKRGLRQGDPISPLLFVLVMEVFSRIMSKMSKLSDFTYHSMCKEQNLTRLTFADDLMIFCKGDVKSVTRIMEPIRAVTYQISWSAIVSIELKQNCMPPTMFKDSKVLHFSERVVAAGSPVKFLSGFRGPLPFELESGYIRVGDSDDVQLFYYFVKSETNSKLDLFILWLTEGLGCSVLSKNALMLFRRLKGRGFIPQIVTYNILIHGLCKSGRGKIAREFLNELVESSHIPNAITYTIVMKCCFRYRQFEEGFKIFVEMRNKRYSTYDAFAYCTVTSLLLKTERITEANEYLGYIITSGFSLSFNTIFNLYCKEGQLDNAFKLLYEAEKRGLESDKYTHAILIDGLCRTGNLEEAQQQLNHMIEMGFDSNLVAWNSFINGLCKAGHLDYATQIFESMDMKDSVTYSTIVRDFCKAKRFRAASK</sequence>
<evidence type="ECO:0000256" key="4">
    <source>
        <dbReference type="PROSITE-ProRule" id="PRU00708"/>
    </source>
</evidence>
<feature type="domain" description="Reverse transcriptase" evidence="5">
    <location>
        <begin position="14"/>
        <end position="96"/>
    </location>
</feature>
<feature type="repeat" description="PPR" evidence="4">
    <location>
        <begin position="324"/>
        <end position="358"/>
    </location>
</feature>
<dbReference type="Pfam" id="PF00450">
    <property type="entry name" value="Peptidase_S10"/>
    <property type="match status" value="1"/>
</dbReference>
<dbReference type="InterPro" id="IPR000477">
    <property type="entry name" value="RT_dom"/>
</dbReference>
<dbReference type="InterPro" id="IPR011990">
    <property type="entry name" value="TPR-like_helical_dom_sf"/>
</dbReference>
<dbReference type="InterPro" id="IPR050667">
    <property type="entry name" value="PPR-containing_protein"/>
</dbReference>
<evidence type="ECO:0000256" key="2">
    <source>
        <dbReference type="ARBA" id="ARBA00009431"/>
    </source>
</evidence>
<comment type="caution">
    <text evidence="6">The sequence shown here is derived from an EMBL/GenBank/DDBJ whole genome shotgun (WGS) entry which is preliminary data.</text>
</comment>
<evidence type="ECO:0000259" key="5">
    <source>
        <dbReference type="Pfam" id="PF00078"/>
    </source>
</evidence>
<feature type="repeat" description="PPR" evidence="4">
    <location>
        <begin position="221"/>
        <end position="255"/>
    </location>
</feature>
<dbReference type="Gene3D" id="1.25.40.10">
    <property type="entry name" value="Tetratricopeptide repeat domain"/>
    <property type="match status" value="2"/>
</dbReference>
<evidence type="ECO:0000256" key="1">
    <source>
        <dbReference type="ARBA" id="ARBA00007626"/>
    </source>
</evidence>
<feature type="repeat" description="PPR" evidence="4">
    <location>
        <begin position="256"/>
        <end position="290"/>
    </location>
</feature>